<comment type="caution">
    <text evidence="1">The sequence shown here is derived from an EMBL/GenBank/DDBJ whole genome shotgun (WGS) entry which is preliminary data.</text>
</comment>
<keyword evidence="2" id="KW-1185">Reference proteome</keyword>
<dbReference type="PANTHER" id="PTHR47481:SF41">
    <property type="entry name" value="COPIA-LIKE POLYPROTEIN_RETROTRANSPOSON"/>
    <property type="match status" value="1"/>
</dbReference>
<evidence type="ECO:0000313" key="2">
    <source>
        <dbReference type="Proteomes" id="UP000235145"/>
    </source>
</evidence>
<dbReference type="Proteomes" id="UP000235145">
    <property type="component" value="Unassembled WGS sequence"/>
</dbReference>
<name>A0A9R1UPY1_LACSA</name>
<gene>
    <name evidence="1" type="ORF">LSAT_V11C800423930</name>
</gene>
<evidence type="ECO:0000313" key="1">
    <source>
        <dbReference type="EMBL" id="KAJ0190766.1"/>
    </source>
</evidence>
<protein>
    <submittedName>
        <fullName evidence="1">Uncharacterized protein</fullName>
    </submittedName>
</protein>
<dbReference type="PANTHER" id="PTHR47481">
    <property type="match status" value="1"/>
</dbReference>
<dbReference type="AlphaFoldDB" id="A0A9R1UPY1"/>
<organism evidence="1 2">
    <name type="scientific">Lactuca sativa</name>
    <name type="common">Garden lettuce</name>
    <dbReference type="NCBI Taxonomy" id="4236"/>
    <lineage>
        <taxon>Eukaryota</taxon>
        <taxon>Viridiplantae</taxon>
        <taxon>Streptophyta</taxon>
        <taxon>Embryophyta</taxon>
        <taxon>Tracheophyta</taxon>
        <taxon>Spermatophyta</taxon>
        <taxon>Magnoliopsida</taxon>
        <taxon>eudicotyledons</taxon>
        <taxon>Gunneridae</taxon>
        <taxon>Pentapetalae</taxon>
        <taxon>asterids</taxon>
        <taxon>campanulids</taxon>
        <taxon>Asterales</taxon>
        <taxon>Asteraceae</taxon>
        <taxon>Cichorioideae</taxon>
        <taxon>Cichorieae</taxon>
        <taxon>Lactucinae</taxon>
        <taxon>Lactuca</taxon>
    </lineage>
</organism>
<proteinExistence type="predicted"/>
<sequence>MSSSFYFISITGDNSSSTKPPHKAYGITNIETYVPLILDLTARNYEPWSDLFQYHCIEYDMYLKNSSFPPTLLKQRLSRYNVESTTMQLENEFRNITLGDSTIHEYFKKIKKITDLLEGLGEKMKDRNVVLHALNDLLSNHDTVAGVICFSKLIPTFSEMRYVLLVAETRINYSCSQFCLMKTISPLLPFFTLAPHPCRRVMWWGRLLQWDFSPSWRRPKLMGFEHSNTS</sequence>
<reference evidence="1 2" key="1">
    <citation type="journal article" date="2017" name="Nat. Commun.">
        <title>Genome assembly with in vitro proximity ligation data and whole-genome triplication in lettuce.</title>
        <authorList>
            <person name="Reyes-Chin-Wo S."/>
            <person name="Wang Z."/>
            <person name="Yang X."/>
            <person name="Kozik A."/>
            <person name="Arikit S."/>
            <person name="Song C."/>
            <person name="Xia L."/>
            <person name="Froenicke L."/>
            <person name="Lavelle D.O."/>
            <person name="Truco M.J."/>
            <person name="Xia R."/>
            <person name="Zhu S."/>
            <person name="Xu C."/>
            <person name="Xu H."/>
            <person name="Xu X."/>
            <person name="Cox K."/>
            <person name="Korf I."/>
            <person name="Meyers B.C."/>
            <person name="Michelmore R.W."/>
        </authorList>
    </citation>
    <scope>NUCLEOTIDE SEQUENCE [LARGE SCALE GENOMIC DNA]</scope>
    <source>
        <strain evidence="2">cv. Salinas</strain>
        <tissue evidence="1">Seedlings</tissue>
    </source>
</reference>
<dbReference type="EMBL" id="NBSK02000008">
    <property type="protein sequence ID" value="KAJ0190766.1"/>
    <property type="molecule type" value="Genomic_DNA"/>
</dbReference>
<accession>A0A9R1UPY1</accession>